<feature type="domain" description="DYW" evidence="2">
    <location>
        <begin position="40"/>
        <end position="70"/>
    </location>
</feature>
<proteinExistence type="inferred from homology"/>
<dbReference type="EMBL" id="JANJYI010000006">
    <property type="protein sequence ID" value="KAK2647023.1"/>
    <property type="molecule type" value="Genomic_DNA"/>
</dbReference>
<dbReference type="GO" id="GO:0008270">
    <property type="term" value="F:zinc ion binding"/>
    <property type="evidence" value="ECO:0007669"/>
    <property type="project" value="InterPro"/>
</dbReference>
<organism evidence="3 4">
    <name type="scientific">Dipteronia dyeriana</name>
    <dbReference type="NCBI Taxonomy" id="168575"/>
    <lineage>
        <taxon>Eukaryota</taxon>
        <taxon>Viridiplantae</taxon>
        <taxon>Streptophyta</taxon>
        <taxon>Embryophyta</taxon>
        <taxon>Tracheophyta</taxon>
        <taxon>Spermatophyta</taxon>
        <taxon>Magnoliopsida</taxon>
        <taxon>eudicotyledons</taxon>
        <taxon>Gunneridae</taxon>
        <taxon>Pentapetalae</taxon>
        <taxon>rosids</taxon>
        <taxon>malvids</taxon>
        <taxon>Sapindales</taxon>
        <taxon>Sapindaceae</taxon>
        <taxon>Hippocastanoideae</taxon>
        <taxon>Acereae</taxon>
        <taxon>Dipteronia</taxon>
    </lineage>
</organism>
<evidence type="ECO:0000313" key="3">
    <source>
        <dbReference type="EMBL" id="KAK2647023.1"/>
    </source>
</evidence>
<dbReference type="PANTHER" id="PTHR47802:SF1">
    <property type="entry name" value="GLYOXALASE FAMILY PROTEIN, EXPRESSED"/>
    <property type="match status" value="1"/>
</dbReference>
<protein>
    <recommendedName>
        <fullName evidence="2">DYW domain-containing protein</fullName>
    </recommendedName>
</protein>
<dbReference type="PANTHER" id="PTHR47802">
    <property type="entry name" value="GLYOXALASE FAMILY PROTEIN, EXPRESSED"/>
    <property type="match status" value="1"/>
</dbReference>
<gene>
    <name evidence="3" type="ORF">Ddye_022218</name>
</gene>
<evidence type="ECO:0000313" key="4">
    <source>
        <dbReference type="Proteomes" id="UP001280121"/>
    </source>
</evidence>
<dbReference type="InterPro" id="IPR032867">
    <property type="entry name" value="DYW_dom"/>
</dbReference>
<evidence type="ECO:0000259" key="2">
    <source>
        <dbReference type="Pfam" id="PF14432"/>
    </source>
</evidence>
<keyword evidence="4" id="KW-1185">Reference proteome</keyword>
<reference evidence="3" key="1">
    <citation type="journal article" date="2023" name="Plant J.">
        <title>Genome sequences and population genomics provide insights into the demographic history, inbreeding, and mutation load of two 'living fossil' tree species of Dipteronia.</title>
        <authorList>
            <person name="Feng Y."/>
            <person name="Comes H.P."/>
            <person name="Chen J."/>
            <person name="Zhu S."/>
            <person name="Lu R."/>
            <person name="Zhang X."/>
            <person name="Li P."/>
            <person name="Qiu J."/>
            <person name="Olsen K.M."/>
            <person name="Qiu Y."/>
        </authorList>
    </citation>
    <scope>NUCLEOTIDE SEQUENCE</scope>
    <source>
        <strain evidence="3">KIB01</strain>
    </source>
</reference>
<accession>A0AAD9U3T0</accession>
<dbReference type="AlphaFoldDB" id="A0AAD9U3T0"/>
<name>A0AAD9U3T0_9ROSI</name>
<sequence>MTEVGYHSEKIALPFGLISIILSLPDGPFESQRTLESVEIATVLVGREIIVRDSNRFHLFKDGHCSCRDYCKTRTREKQNVDSQRSKSQPHHQRILLLRRLADFYQEIIGFEEMKAPDFGELKVIWLNLPGAFALHLFERSHVTKLPEGPYSATSPRR</sequence>
<dbReference type="Pfam" id="PF14432">
    <property type="entry name" value="DYW_deaminase"/>
    <property type="match status" value="1"/>
</dbReference>
<evidence type="ECO:0000256" key="1">
    <source>
        <dbReference type="ARBA" id="ARBA00006643"/>
    </source>
</evidence>
<comment type="similarity">
    <text evidence="1">Belongs to the PPR family. PCMP-H subfamily.</text>
</comment>
<comment type="caution">
    <text evidence="3">The sequence shown here is derived from an EMBL/GenBank/DDBJ whole genome shotgun (WGS) entry which is preliminary data.</text>
</comment>
<dbReference type="Proteomes" id="UP001280121">
    <property type="component" value="Unassembled WGS sequence"/>
</dbReference>